<proteinExistence type="inferred from homology"/>
<dbReference type="PANTHER" id="PTHR43750">
    <property type="entry name" value="UDP-GLUCOSE 6-DEHYDROGENASE TUAD"/>
    <property type="match status" value="1"/>
</dbReference>
<keyword evidence="5 8" id="KW-0560">Oxidoreductase</keyword>
<feature type="binding site" evidence="11">
    <location>
        <position position="282"/>
    </location>
    <ligand>
        <name>NAD(+)</name>
        <dbReference type="ChEBI" id="CHEBI:57540"/>
    </ligand>
</feature>
<organism evidence="13 14">
    <name type="scientific">Candidatus Sulfotelmatobacter kueseliae</name>
    <dbReference type="NCBI Taxonomy" id="2042962"/>
    <lineage>
        <taxon>Bacteria</taxon>
        <taxon>Pseudomonadati</taxon>
        <taxon>Acidobacteriota</taxon>
        <taxon>Terriglobia</taxon>
        <taxon>Terriglobales</taxon>
        <taxon>Candidatus Korobacteraceae</taxon>
        <taxon>Candidatus Sulfotelmatobacter</taxon>
    </lineage>
</organism>
<evidence type="ECO:0000259" key="12">
    <source>
        <dbReference type="SMART" id="SM00984"/>
    </source>
</evidence>
<dbReference type="InterPro" id="IPR036220">
    <property type="entry name" value="UDP-Glc/GDP-Man_DH_C_sf"/>
</dbReference>
<sequence length="472" mass="51660">MRIAVVGSGYVGLVAGACFADLGHDVILVDNDAGKLAVLNNGQTPIHEKFLPELLSRHRGHRLNFSDDLQEAVRRSAVIFVAVGTPPTESGEADLSYVESVAREISGGINGYKVVVEKSTVPVYTSEWVRKIILRTGTDPDMFDVASNPEFLREGTAVTDFLFPDRIVIGCDTERSAALLREIYTPLTDGSYYERADAIPQPDRASIPAPIIVTSTKSAELIKHASNAFLAMKISFINAVASVCESVGANANQVVHGIGTDSRIGPKFLNPGIGYGGSCFPKDVMAFRAVARESGYEFRLLDEVMRINEEQRQRFLRKIRSALWTLRGKNLGVLGLAFKGGTDDIRESPAIFLVQALLQEGCKIRAYDPAAMDRAQEVMSSSITFVNSAYEAAHEADALLILTEWEEFANLDLHRLRQELRYPIVIDGRNLYDPEVMAAQGFTYYSVGRATCHPDGVPAAMLKNGLRNGNKA</sequence>
<comment type="pathway">
    <text evidence="1">Nucleotide-sugar biosynthesis; UDP-alpha-D-glucuronate biosynthesis; UDP-alpha-D-glucuronate from UDP-alpha-D-glucose: step 1/1.</text>
</comment>
<evidence type="ECO:0000256" key="2">
    <source>
        <dbReference type="ARBA" id="ARBA00006601"/>
    </source>
</evidence>
<dbReference type="InterPro" id="IPR001732">
    <property type="entry name" value="UDP-Glc/GDP-Man_DH_N"/>
</dbReference>
<dbReference type="InterPro" id="IPR008927">
    <property type="entry name" value="6-PGluconate_DH-like_C_sf"/>
</dbReference>
<dbReference type="GO" id="GO:0006065">
    <property type="term" value="P:UDP-glucuronate biosynthetic process"/>
    <property type="evidence" value="ECO:0007669"/>
    <property type="project" value="UniProtKB-UniPathway"/>
</dbReference>
<feature type="binding site" evidence="11">
    <location>
        <position position="120"/>
    </location>
    <ligand>
        <name>NAD(+)</name>
        <dbReference type="ChEBI" id="CHEBI:57540"/>
    </ligand>
</feature>
<evidence type="ECO:0000256" key="1">
    <source>
        <dbReference type="ARBA" id="ARBA00004701"/>
    </source>
</evidence>
<feature type="binding site" evidence="11">
    <location>
        <position position="154"/>
    </location>
    <ligand>
        <name>NAD(+)</name>
        <dbReference type="ChEBI" id="CHEBI:57540"/>
    </ligand>
</feature>
<keyword evidence="6 8" id="KW-0520">NAD</keyword>
<dbReference type="SUPFAM" id="SSF52413">
    <property type="entry name" value="UDP-glucose/GDP-mannose dehydrogenase C-terminal domain"/>
    <property type="match status" value="1"/>
</dbReference>
<dbReference type="InterPro" id="IPR017476">
    <property type="entry name" value="UDP-Glc/GDP-Man"/>
</dbReference>
<dbReference type="SUPFAM" id="SSF48179">
    <property type="entry name" value="6-phosphogluconate dehydrogenase C-terminal domain-like"/>
    <property type="match status" value="1"/>
</dbReference>
<dbReference type="GO" id="GO:0051287">
    <property type="term" value="F:NAD binding"/>
    <property type="evidence" value="ECO:0007669"/>
    <property type="project" value="InterPro"/>
</dbReference>
<feature type="active site" description="Nucleophile" evidence="9">
    <location>
        <position position="279"/>
    </location>
</feature>
<evidence type="ECO:0000256" key="9">
    <source>
        <dbReference type="PIRSR" id="PIRSR500134-1"/>
    </source>
</evidence>
<dbReference type="EC" id="1.1.1.22" evidence="3 8"/>
<dbReference type="Pfam" id="PF00984">
    <property type="entry name" value="UDPG_MGDP_dh"/>
    <property type="match status" value="1"/>
</dbReference>
<comment type="similarity">
    <text evidence="2 8">Belongs to the UDP-glucose/GDP-mannose dehydrogenase family.</text>
</comment>
<feature type="binding site" evidence="11">
    <location>
        <position position="30"/>
    </location>
    <ligand>
        <name>NAD(+)</name>
        <dbReference type="ChEBI" id="CHEBI:57540"/>
    </ligand>
</feature>
<name>A0A2U3KW72_9BACT</name>
<dbReference type="Gene3D" id="1.20.5.100">
    <property type="entry name" value="Cytochrome c1, transmembrane anchor, C-terminal"/>
    <property type="match status" value="1"/>
</dbReference>
<evidence type="ECO:0000256" key="3">
    <source>
        <dbReference type="ARBA" id="ARBA00012954"/>
    </source>
</evidence>
<evidence type="ECO:0000256" key="8">
    <source>
        <dbReference type="PIRNR" id="PIRNR000124"/>
    </source>
</evidence>
<dbReference type="GO" id="GO:0000271">
    <property type="term" value="P:polysaccharide biosynthetic process"/>
    <property type="evidence" value="ECO:0007669"/>
    <property type="project" value="InterPro"/>
</dbReference>
<evidence type="ECO:0000256" key="7">
    <source>
        <dbReference type="ARBA" id="ARBA00047473"/>
    </source>
</evidence>
<feature type="binding site" evidence="11">
    <location>
        <position position="346"/>
    </location>
    <ligand>
        <name>NAD(+)</name>
        <dbReference type="ChEBI" id="CHEBI:57540"/>
    </ligand>
</feature>
<comment type="catalytic activity">
    <reaction evidence="7 8">
        <text>UDP-alpha-D-glucose + 2 NAD(+) + H2O = UDP-alpha-D-glucuronate + 2 NADH + 3 H(+)</text>
        <dbReference type="Rhea" id="RHEA:23596"/>
        <dbReference type="ChEBI" id="CHEBI:15377"/>
        <dbReference type="ChEBI" id="CHEBI:15378"/>
        <dbReference type="ChEBI" id="CHEBI:57540"/>
        <dbReference type="ChEBI" id="CHEBI:57945"/>
        <dbReference type="ChEBI" id="CHEBI:58052"/>
        <dbReference type="ChEBI" id="CHEBI:58885"/>
        <dbReference type="EC" id="1.1.1.22"/>
    </reaction>
</comment>
<dbReference type="PIRSF" id="PIRSF500134">
    <property type="entry name" value="UDPglc_DH_bac"/>
    <property type="match status" value="1"/>
</dbReference>
<dbReference type="Pfam" id="PF03721">
    <property type="entry name" value="UDPG_MGDP_dh_N"/>
    <property type="match status" value="1"/>
</dbReference>
<dbReference type="Pfam" id="PF03720">
    <property type="entry name" value="UDPG_MGDP_dh_C"/>
    <property type="match status" value="1"/>
</dbReference>
<dbReference type="AlphaFoldDB" id="A0A2U3KW72"/>
<accession>A0A2U3KW72</accession>
<feature type="binding site" evidence="10">
    <location>
        <position position="223"/>
    </location>
    <ligand>
        <name>substrate</name>
    </ligand>
</feature>
<evidence type="ECO:0000256" key="6">
    <source>
        <dbReference type="ARBA" id="ARBA00023027"/>
    </source>
</evidence>
<dbReference type="InterPro" id="IPR028357">
    <property type="entry name" value="UDPglc_DH_bac"/>
</dbReference>
<evidence type="ECO:0000256" key="4">
    <source>
        <dbReference type="ARBA" id="ARBA00015132"/>
    </source>
</evidence>
<evidence type="ECO:0000313" key="13">
    <source>
        <dbReference type="EMBL" id="SPF43878.1"/>
    </source>
</evidence>
<feature type="binding site" evidence="10">
    <location>
        <begin position="268"/>
        <end position="272"/>
    </location>
    <ligand>
        <name>substrate</name>
    </ligand>
</feature>
<feature type="binding site" evidence="11">
    <location>
        <position position="35"/>
    </location>
    <ligand>
        <name>NAD(+)</name>
        <dbReference type="ChEBI" id="CHEBI:57540"/>
    </ligand>
</feature>
<dbReference type="InterPro" id="IPR014027">
    <property type="entry name" value="UDP-Glc/GDP-Man_DH_C"/>
</dbReference>
<dbReference type="GO" id="GO:0003979">
    <property type="term" value="F:UDP-glucose 6-dehydrogenase activity"/>
    <property type="evidence" value="ECO:0007669"/>
    <property type="project" value="UniProtKB-EC"/>
</dbReference>
<dbReference type="EMBL" id="OMOD01000145">
    <property type="protein sequence ID" value="SPF43878.1"/>
    <property type="molecule type" value="Genomic_DNA"/>
</dbReference>
<protein>
    <recommendedName>
        <fullName evidence="4 8">UDP-glucose 6-dehydrogenase</fullName>
        <ecNumber evidence="3 8">1.1.1.22</ecNumber>
    </recommendedName>
</protein>
<dbReference type="Gene3D" id="3.40.50.720">
    <property type="entry name" value="NAD(P)-binding Rossmann-like Domain"/>
    <property type="match status" value="2"/>
</dbReference>
<feature type="binding site" evidence="10">
    <location>
        <position position="276"/>
    </location>
    <ligand>
        <name>substrate</name>
    </ligand>
</feature>
<dbReference type="Proteomes" id="UP000238701">
    <property type="component" value="Unassembled WGS sequence"/>
</dbReference>
<feature type="binding site" evidence="10">
    <location>
        <position position="339"/>
    </location>
    <ligand>
        <name>substrate</name>
    </ligand>
</feature>
<evidence type="ECO:0000256" key="10">
    <source>
        <dbReference type="PIRSR" id="PIRSR500134-2"/>
    </source>
</evidence>
<dbReference type="InterPro" id="IPR036291">
    <property type="entry name" value="NAD(P)-bd_dom_sf"/>
</dbReference>
<feature type="binding site" evidence="10">
    <location>
        <begin position="151"/>
        <end position="154"/>
    </location>
    <ligand>
        <name>substrate</name>
    </ligand>
</feature>
<dbReference type="PANTHER" id="PTHR43750:SF3">
    <property type="entry name" value="UDP-GLUCOSE 6-DEHYDROGENASE TUAD"/>
    <property type="match status" value="1"/>
</dbReference>
<dbReference type="SUPFAM" id="SSF51735">
    <property type="entry name" value="NAD(P)-binding Rossmann-fold domains"/>
    <property type="match status" value="1"/>
</dbReference>
<dbReference type="SMART" id="SM00984">
    <property type="entry name" value="UDPG_MGDP_dh_C"/>
    <property type="match status" value="1"/>
</dbReference>
<dbReference type="OrthoDB" id="9803238at2"/>
<dbReference type="PIRSF" id="PIRSF000124">
    <property type="entry name" value="UDPglc_GDPman_dh"/>
    <property type="match status" value="1"/>
</dbReference>
<dbReference type="InterPro" id="IPR014026">
    <property type="entry name" value="UDP-Glc/GDP-Man_DH_dimer"/>
</dbReference>
<feature type="binding site" evidence="11">
    <location>
        <position position="85"/>
    </location>
    <ligand>
        <name>NAD(+)</name>
        <dbReference type="ChEBI" id="CHEBI:57540"/>
    </ligand>
</feature>
<gene>
    <name evidence="13" type="primary">tuaD</name>
    <name evidence="13" type="ORF">SBA1_500029</name>
</gene>
<dbReference type="UniPathway" id="UPA00038">
    <property type="reaction ID" value="UER00491"/>
</dbReference>
<dbReference type="PROSITE" id="PS51257">
    <property type="entry name" value="PROKAR_LIPOPROTEIN"/>
    <property type="match status" value="1"/>
</dbReference>
<dbReference type="NCBIfam" id="TIGR03026">
    <property type="entry name" value="NDP-sugDHase"/>
    <property type="match status" value="2"/>
</dbReference>
<evidence type="ECO:0000256" key="11">
    <source>
        <dbReference type="PIRSR" id="PIRSR500134-3"/>
    </source>
</evidence>
<feature type="domain" description="UDP-glucose/GDP-mannose dehydrogenase C-terminal" evidence="12">
    <location>
        <begin position="332"/>
        <end position="434"/>
    </location>
</feature>
<reference evidence="14" key="1">
    <citation type="submission" date="2018-02" db="EMBL/GenBank/DDBJ databases">
        <authorList>
            <person name="Hausmann B."/>
        </authorList>
    </citation>
    <scope>NUCLEOTIDE SEQUENCE [LARGE SCALE GENOMIC DNA]</scope>
    <source>
        <strain evidence="14">Peat soil MAG SbA1</strain>
    </source>
</reference>
<evidence type="ECO:0000313" key="14">
    <source>
        <dbReference type="Proteomes" id="UP000238701"/>
    </source>
</evidence>
<evidence type="ECO:0000256" key="5">
    <source>
        <dbReference type="ARBA" id="ARBA00023002"/>
    </source>
</evidence>